<sequence>MKIAIFSLLNLIFYEGLRDKGLSETKQKERKILPMKPLIFLYVVVLTALPTQATESLKLSTWNMEWFVSEGNKRFAPSLRSNADFYKMALYFQTLETPILAFQEVGDSNALTRIIGDQYRVYLSDRSQPEYAHLQFDNLNQYTGFAIRHDIAVKDVADFSLQPTSHSDRLRFASYLIVQPENSQPIHLLSVHLKARCTGRFEPKSACKTLKAQGKALNQWIKTREENGEPYIISGDFNHNLSYNGDWLWRDISEDSDAVLASKNVAAKCKVRSRNHPNRTHQFRSVIDHMIISQDIKVLSIAQNLYQTQDVLDYQLSDHCPITATFELGQ</sequence>
<dbReference type="InterPro" id="IPR036691">
    <property type="entry name" value="Endo/exonu/phosph_ase_sf"/>
</dbReference>
<organism evidence="2 3">
    <name type="scientific">Vibrio panuliri</name>
    <dbReference type="NCBI Taxonomy" id="1381081"/>
    <lineage>
        <taxon>Bacteria</taxon>
        <taxon>Pseudomonadati</taxon>
        <taxon>Pseudomonadota</taxon>
        <taxon>Gammaproteobacteria</taxon>
        <taxon>Vibrionales</taxon>
        <taxon>Vibrionaceae</taxon>
        <taxon>Vibrio</taxon>
    </lineage>
</organism>
<proteinExistence type="predicted"/>
<protein>
    <submittedName>
        <fullName evidence="2">Metal-dependent hydrolase</fullName>
    </submittedName>
</protein>
<dbReference type="InterPro" id="IPR005135">
    <property type="entry name" value="Endo/exonuclease/phosphatase"/>
</dbReference>
<evidence type="ECO:0000259" key="1">
    <source>
        <dbReference type="Pfam" id="PF03372"/>
    </source>
</evidence>
<name>A0A1Q9HA07_9VIBR</name>
<gene>
    <name evidence="2" type="ORF">BIY22_13590</name>
</gene>
<accession>A0A1Q9HA07</accession>
<dbReference type="Proteomes" id="UP000186313">
    <property type="component" value="Unassembled WGS sequence"/>
</dbReference>
<dbReference type="GO" id="GO:0016787">
    <property type="term" value="F:hydrolase activity"/>
    <property type="evidence" value="ECO:0007669"/>
    <property type="project" value="UniProtKB-KW"/>
</dbReference>
<reference evidence="2 3" key="1">
    <citation type="submission" date="2016-09" db="EMBL/GenBank/DDBJ databases">
        <title>Genomic Taxonomy of the Vibrionaceae.</title>
        <authorList>
            <person name="Gonzalez-Castillo A."/>
            <person name="Gomez-Gil B."/>
            <person name="Enciso-Ibarra K."/>
        </authorList>
    </citation>
    <scope>NUCLEOTIDE SEQUENCE [LARGE SCALE GENOMIC DNA]</scope>
    <source>
        <strain evidence="2 3">CAIM 703</strain>
    </source>
</reference>
<dbReference type="AlphaFoldDB" id="A0A1Q9HA07"/>
<dbReference type="Gene3D" id="3.60.10.10">
    <property type="entry name" value="Endonuclease/exonuclease/phosphatase"/>
    <property type="match status" value="1"/>
</dbReference>
<dbReference type="STRING" id="1381081.BIY22_13590"/>
<dbReference type="OrthoDB" id="395856at2"/>
<evidence type="ECO:0000313" key="3">
    <source>
        <dbReference type="Proteomes" id="UP000186313"/>
    </source>
</evidence>
<comment type="caution">
    <text evidence="2">The sequence shown here is derived from an EMBL/GenBank/DDBJ whole genome shotgun (WGS) entry which is preliminary data.</text>
</comment>
<feature type="domain" description="Endonuclease/exonuclease/phosphatase" evidence="1">
    <location>
        <begin position="61"/>
        <end position="319"/>
    </location>
</feature>
<dbReference type="SUPFAM" id="SSF56219">
    <property type="entry name" value="DNase I-like"/>
    <property type="match status" value="1"/>
</dbReference>
<dbReference type="Pfam" id="PF03372">
    <property type="entry name" value="Exo_endo_phos"/>
    <property type="match status" value="1"/>
</dbReference>
<dbReference type="EMBL" id="MJMJ01000045">
    <property type="protein sequence ID" value="OLQ85912.1"/>
    <property type="molecule type" value="Genomic_DNA"/>
</dbReference>
<evidence type="ECO:0000313" key="2">
    <source>
        <dbReference type="EMBL" id="OLQ85912.1"/>
    </source>
</evidence>
<keyword evidence="2" id="KW-0378">Hydrolase</keyword>